<protein>
    <submittedName>
        <fullName evidence="2">VOC family protein</fullName>
    </submittedName>
</protein>
<evidence type="ECO:0000313" key="3">
    <source>
        <dbReference type="Proteomes" id="UP000694300"/>
    </source>
</evidence>
<feature type="domain" description="VOC" evidence="1">
    <location>
        <begin position="61"/>
        <end position="186"/>
    </location>
</feature>
<accession>A0ABS6UCJ6</accession>
<dbReference type="PROSITE" id="PS51819">
    <property type="entry name" value="VOC"/>
    <property type="match status" value="1"/>
</dbReference>
<proteinExistence type="predicted"/>
<dbReference type="Pfam" id="PF00903">
    <property type="entry name" value="Glyoxalase"/>
    <property type="match status" value="1"/>
</dbReference>
<gene>
    <name evidence="2" type="ORF">I4I82_20030</name>
</gene>
<reference evidence="2 3" key="1">
    <citation type="submission" date="2020-11" db="EMBL/GenBank/DDBJ databases">
        <title>Pseudonocardia abyssalis sp. nov. and Pseudonocardia oceani sp. nov., description and phylogenomic analysis of two novel actinomycetes isolated from the deep Southern Ocean.</title>
        <authorList>
            <person name="Parra J."/>
        </authorList>
    </citation>
    <scope>NUCLEOTIDE SEQUENCE [LARGE SCALE GENOMIC DNA]</scope>
    <source>
        <strain evidence="3">KRD185</strain>
    </source>
</reference>
<dbReference type="PANTHER" id="PTHR33993">
    <property type="entry name" value="GLYOXALASE-RELATED"/>
    <property type="match status" value="1"/>
</dbReference>
<sequence>MTDPLDALRAAAVPVDPDPVFARTLRARLERALLSPVEDTVTTATTAVPTAATTAAPATARLRSLTPYLAVTDAAAALDFYVTAFGGVRRGEPIVMPGGKVGHAEVALGDSVLMLAEEFGEMGLLAPVTRGGVSQSLRLEVTDPDAVVARAVAAGGVLERPVTDSPYGRGGVVLDPSGHRWMVSRDADLARPGDVVFASLWTADVARAERFYAAVLGDLGRLRITAGDPSAGLFLCYAVADLDAASDVVRAAGGTARPPQVREHGRVADCVDDQGLAFALHEGDAPAVALPEYAELRVPDSGRARAFYGTVLGWGFRPGDHGGDYWNGTVDGGRTRPRTGLAGGEAVPTVVPTFRVPDSDAALAAVRAGGGTAQETVQSRFGRMTRCVDDQGTAFRLLQP</sequence>
<evidence type="ECO:0000313" key="2">
    <source>
        <dbReference type="EMBL" id="MBW0129955.1"/>
    </source>
</evidence>
<dbReference type="RefSeq" id="WP_218589396.1">
    <property type="nucleotide sequence ID" value="NZ_JADQDE010000155.1"/>
</dbReference>
<comment type="caution">
    <text evidence="2">The sequence shown here is derived from an EMBL/GenBank/DDBJ whole genome shotgun (WGS) entry which is preliminary data.</text>
</comment>
<dbReference type="InterPro" id="IPR037523">
    <property type="entry name" value="VOC_core"/>
</dbReference>
<name>A0ABS6UCJ6_9PSEU</name>
<evidence type="ECO:0000259" key="1">
    <source>
        <dbReference type="PROSITE" id="PS51819"/>
    </source>
</evidence>
<dbReference type="Proteomes" id="UP000694300">
    <property type="component" value="Unassembled WGS sequence"/>
</dbReference>
<organism evidence="2 3">
    <name type="scientific">Pseudonocardia oceani</name>
    <dbReference type="NCBI Taxonomy" id="2792013"/>
    <lineage>
        <taxon>Bacteria</taxon>
        <taxon>Bacillati</taxon>
        <taxon>Actinomycetota</taxon>
        <taxon>Actinomycetes</taxon>
        <taxon>Pseudonocardiales</taxon>
        <taxon>Pseudonocardiaceae</taxon>
        <taxon>Pseudonocardia</taxon>
    </lineage>
</organism>
<keyword evidence="3" id="KW-1185">Reference proteome</keyword>
<dbReference type="InterPro" id="IPR052164">
    <property type="entry name" value="Anthracycline_SecMetBiosynth"/>
</dbReference>
<dbReference type="InterPro" id="IPR004360">
    <property type="entry name" value="Glyas_Fos-R_dOase_dom"/>
</dbReference>
<dbReference type="EMBL" id="JADQDF010000001">
    <property type="protein sequence ID" value="MBW0129955.1"/>
    <property type="molecule type" value="Genomic_DNA"/>
</dbReference>